<sequence length="280" mass="30561">MEFYAEEGKNLSSDNSTLILPALSVGNVGQLAVDLLVASLRAERIGYLDDPNVVPCVGNDAYWPSPPGELALPVEVYESSPDALALVQQRSPVVKGMMVEFARNLANFAAANGKKHVIVLSGLEFGRWRNIDMSSGLQIHYLSSSNSDGTDDQCESQGWKRLPEYDPSQRMWKYLNDLAKNTASEVEDLPYEELGDEDYDASLPYAALFSCLKAKGLKVTCLLCYCSEGDNIPDAFNLADAVSKALGLRPNSSQGNEGGSWTLPFSWKSVYGPPPDMSLF</sequence>
<dbReference type="GO" id="GO:0043248">
    <property type="term" value="P:proteasome assembly"/>
    <property type="evidence" value="ECO:0007669"/>
    <property type="project" value="TreeGrafter"/>
</dbReference>
<organism evidence="5 6">
    <name type="scientific">Nicotiana attenuata</name>
    <name type="common">Coyote tobacco</name>
    <dbReference type="NCBI Taxonomy" id="49451"/>
    <lineage>
        <taxon>Eukaryota</taxon>
        <taxon>Viridiplantae</taxon>
        <taxon>Streptophyta</taxon>
        <taxon>Embryophyta</taxon>
        <taxon>Tracheophyta</taxon>
        <taxon>Spermatophyta</taxon>
        <taxon>Magnoliopsida</taxon>
        <taxon>eudicotyledons</taxon>
        <taxon>Gunneridae</taxon>
        <taxon>Pentapetalae</taxon>
        <taxon>asterids</taxon>
        <taxon>lamiids</taxon>
        <taxon>Solanales</taxon>
        <taxon>Solanaceae</taxon>
        <taxon>Nicotianoideae</taxon>
        <taxon>Nicotianeae</taxon>
        <taxon>Nicotiana</taxon>
    </lineage>
</organism>
<dbReference type="InterPro" id="IPR016562">
    <property type="entry name" value="Proteasome_assmbl_chp_2_euk"/>
</dbReference>
<reference evidence="5" key="1">
    <citation type="submission" date="2016-11" db="EMBL/GenBank/DDBJ databases">
        <title>The genome of Nicotiana attenuata.</title>
        <authorList>
            <person name="Xu S."/>
            <person name="Brockmoeller T."/>
            <person name="Gaquerel E."/>
            <person name="Navarro A."/>
            <person name="Kuhl H."/>
            <person name="Gase K."/>
            <person name="Ling Z."/>
            <person name="Zhou W."/>
            <person name="Kreitzer C."/>
            <person name="Stanke M."/>
            <person name="Tang H."/>
            <person name="Lyons E."/>
            <person name="Pandey P."/>
            <person name="Pandey S.P."/>
            <person name="Timmermann B."/>
            <person name="Baldwin I.T."/>
        </authorList>
    </citation>
    <scope>NUCLEOTIDE SEQUENCE [LARGE SCALE GENOMIC DNA]</scope>
    <source>
        <strain evidence="5">UT</strain>
    </source>
</reference>
<dbReference type="FunFam" id="3.40.50.10900:FF:000005">
    <property type="entry name" value="Proteasome assembly chaperone 2"/>
    <property type="match status" value="1"/>
</dbReference>
<comment type="caution">
    <text evidence="5">The sequence shown here is derived from an EMBL/GenBank/DDBJ whole genome shotgun (WGS) entry which is preliminary data.</text>
</comment>
<evidence type="ECO:0000256" key="2">
    <source>
        <dbReference type="ARBA" id="ARBA00023186"/>
    </source>
</evidence>
<dbReference type="OrthoDB" id="10260712at2759"/>
<name>A0A1J6IPT2_NICAT</name>
<evidence type="ECO:0000313" key="6">
    <source>
        <dbReference type="Proteomes" id="UP000187609"/>
    </source>
</evidence>
<dbReference type="Gene3D" id="3.40.50.10900">
    <property type="entry name" value="PAC-like subunit"/>
    <property type="match status" value="2"/>
</dbReference>
<dbReference type="InterPro" id="IPR019151">
    <property type="entry name" value="Proteasome_assmbl_chaperone_2"/>
</dbReference>
<dbReference type="GO" id="GO:0005634">
    <property type="term" value="C:nucleus"/>
    <property type="evidence" value="ECO:0007669"/>
    <property type="project" value="TreeGrafter"/>
</dbReference>
<dbReference type="InterPro" id="IPR038389">
    <property type="entry name" value="PSMG2_sf"/>
</dbReference>
<dbReference type="KEGG" id="nau:109231921"/>
<evidence type="ECO:0000313" key="5">
    <source>
        <dbReference type="EMBL" id="OIT07189.1"/>
    </source>
</evidence>
<keyword evidence="2 4" id="KW-0143">Chaperone</keyword>
<dbReference type="Pfam" id="PF09754">
    <property type="entry name" value="PAC2"/>
    <property type="match status" value="1"/>
</dbReference>
<dbReference type="GO" id="GO:0005829">
    <property type="term" value="C:cytosol"/>
    <property type="evidence" value="ECO:0007669"/>
    <property type="project" value="TreeGrafter"/>
</dbReference>
<accession>A0A1J6IPT2</accession>
<keyword evidence="6" id="KW-1185">Reference proteome</keyword>
<dbReference type="PIRSF" id="PIRSF010044">
    <property type="entry name" value="UCP010044"/>
    <property type="match status" value="1"/>
</dbReference>
<dbReference type="AlphaFoldDB" id="A0A1J6IPT2"/>
<comment type="function">
    <text evidence="4">Chaperone protein which promotes assembly of the 20S proteasome as part of a heterodimer with PSMG1.</text>
</comment>
<dbReference type="SMR" id="A0A1J6IPT2"/>
<evidence type="ECO:0000256" key="3">
    <source>
        <dbReference type="ARBA" id="ARBA00025745"/>
    </source>
</evidence>
<dbReference type="STRING" id="49451.A0A1J6IPT2"/>
<evidence type="ECO:0000256" key="1">
    <source>
        <dbReference type="ARBA" id="ARBA00019186"/>
    </source>
</evidence>
<dbReference type="PANTHER" id="PTHR12970">
    <property type="entry name" value="PROTEASOME ASSEMBLY CHAPERONE 2"/>
    <property type="match status" value="1"/>
</dbReference>
<evidence type="ECO:0000256" key="4">
    <source>
        <dbReference type="PIRNR" id="PIRNR010044"/>
    </source>
</evidence>
<dbReference type="Gramene" id="OIT07189">
    <property type="protein sequence ID" value="OIT07189"/>
    <property type="gene ID" value="A4A49_08098"/>
</dbReference>
<comment type="subunit">
    <text evidence="4">Forms a heterodimer with PSMG1.</text>
</comment>
<protein>
    <recommendedName>
        <fullName evidence="1 4">Proteasome assembly chaperone 2</fullName>
    </recommendedName>
</protein>
<dbReference type="SUPFAM" id="SSF159659">
    <property type="entry name" value="Cgl1923-like"/>
    <property type="match status" value="1"/>
</dbReference>
<dbReference type="PANTHER" id="PTHR12970:SF1">
    <property type="entry name" value="PROTEASOME ASSEMBLY CHAPERONE 2"/>
    <property type="match status" value="1"/>
</dbReference>
<gene>
    <name evidence="5" type="ORF">A4A49_08098</name>
</gene>
<comment type="similarity">
    <text evidence="3 4">Belongs to the PSMG2 family.</text>
</comment>
<dbReference type="EMBL" id="MJEQ01037183">
    <property type="protein sequence ID" value="OIT07189.1"/>
    <property type="molecule type" value="Genomic_DNA"/>
</dbReference>
<proteinExistence type="inferred from homology"/>
<dbReference type="FunFam" id="3.40.50.10900:FF:000004">
    <property type="entry name" value="Proteasome assembly chaperone 2"/>
    <property type="match status" value="1"/>
</dbReference>
<dbReference type="Proteomes" id="UP000187609">
    <property type="component" value="Unassembled WGS sequence"/>
</dbReference>
<dbReference type="OMA" id="WKEHTGE"/>